<evidence type="ECO:0000256" key="4">
    <source>
        <dbReference type="ARBA" id="ARBA00022723"/>
    </source>
</evidence>
<comment type="function">
    <text evidence="8">Cytochromes P450 are a group of heme-thiolate monooxygenases. They oxidize a variety of structurally unrelated compounds, including steroids, fatty acids, and xenobiotics.</text>
</comment>
<dbReference type="CDD" id="cd11055">
    <property type="entry name" value="CYP3A-like"/>
    <property type="match status" value="1"/>
</dbReference>
<dbReference type="PRINTS" id="PR00463">
    <property type="entry name" value="EP450I"/>
</dbReference>
<evidence type="ECO:0000313" key="13">
    <source>
        <dbReference type="Proteomes" id="UP000015101"/>
    </source>
</evidence>
<dbReference type="HOGENOM" id="CLU_001570_5_2_1"/>
<evidence type="ECO:0000313" key="12">
    <source>
        <dbReference type="EnsemblMetazoa" id="HelroP99365"/>
    </source>
</evidence>
<evidence type="ECO:0000256" key="2">
    <source>
        <dbReference type="ARBA" id="ARBA00010617"/>
    </source>
</evidence>
<dbReference type="InterPro" id="IPR050705">
    <property type="entry name" value="Cytochrome_P450_3A"/>
</dbReference>
<keyword evidence="4 9" id="KW-0479">Metal-binding</keyword>
<accession>T1G9S3</accession>
<dbReference type="GO" id="GO:0005506">
    <property type="term" value="F:iron ion binding"/>
    <property type="evidence" value="ECO:0007669"/>
    <property type="project" value="InterPro"/>
</dbReference>
<keyword evidence="3 9" id="KW-0349">Heme</keyword>
<dbReference type="InterPro" id="IPR002401">
    <property type="entry name" value="Cyt_P450_E_grp-I"/>
</dbReference>
<dbReference type="AlphaFoldDB" id="T1G9S3"/>
<dbReference type="GO" id="GO:0008395">
    <property type="term" value="F:steroid hydroxylase activity"/>
    <property type="evidence" value="ECO:0000318"/>
    <property type="project" value="GO_Central"/>
</dbReference>
<evidence type="ECO:0000256" key="9">
    <source>
        <dbReference type="PIRSR" id="PIRSR602401-1"/>
    </source>
</evidence>
<evidence type="ECO:0000313" key="11">
    <source>
        <dbReference type="EMBL" id="ESO05035.1"/>
    </source>
</evidence>
<dbReference type="EMBL" id="KB096411">
    <property type="protein sequence ID" value="ESO05035.1"/>
    <property type="molecule type" value="Genomic_DNA"/>
</dbReference>
<evidence type="ECO:0000256" key="6">
    <source>
        <dbReference type="ARBA" id="ARBA00023004"/>
    </source>
</evidence>
<comment type="cofactor">
    <cofactor evidence="1 9">
        <name>heme</name>
        <dbReference type="ChEBI" id="CHEBI:30413"/>
    </cofactor>
</comment>
<keyword evidence="6 9" id="KW-0408">Iron</keyword>
<reference evidence="11 13" key="2">
    <citation type="journal article" date="2013" name="Nature">
        <title>Insights into bilaterian evolution from three spiralian genomes.</title>
        <authorList>
            <person name="Simakov O."/>
            <person name="Marletaz F."/>
            <person name="Cho S.J."/>
            <person name="Edsinger-Gonzales E."/>
            <person name="Havlak P."/>
            <person name="Hellsten U."/>
            <person name="Kuo D.H."/>
            <person name="Larsson T."/>
            <person name="Lv J."/>
            <person name="Arendt D."/>
            <person name="Savage R."/>
            <person name="Osoegawa K."/>
            <person name="de Jong P."/>
            <person name="Grimwood J."/>
            <person name="Chapman J.A."/>
            <person name="Shapiro H."/>
            <person name="Aerts A."/>
            <person name="Otillar R.P."/>
            <person name="Terry A.Y."/>
            <person name="Boore J.L."/>
            <person name="Grigoriev I.V."/>
            <person name="Lindberg D.R."/>
            <person name="Seaver E.C."/>
            <person name="Weisblat D.A."/>
            <person name="Putnam N.H."/>
            <person name="Rokhsar D.S."/>
        </authorList>
    </citation>
    <scope>NUCLEOTIDE SEQUENCE</scope>
</reference>
<dbReference type="CTD" id="20217819"/>
<dbReference type="PRINTS" id="PR00385">
    <property type="entry name" value="P450"/>
</dbReference>
<keyword evidence="13" id="KW-1185">Reference proteome</keyword>
<dbReference type="InterPro" id="IPR017972">
    <property type="entry name" value="Cyt_P450_CS"/>
</dbReference>
<dbReference type="Proteomes" id="UP000015101">
    <property type="component" value="Unassembled WGS sequence"/>
</dbReference>
<dbReference type="InParanoid" id="T1G9S3"/>
<dbReference type="InterPro" id="IPR001128">
    <property type="entry name" value="Cyt_P450"/>
</dbReference>
<dbReference type="SUPFAM" id="SSF48264">
    <property type="entry name" value="Cytochrome P450"/>
    <property type="match status" value="1"/>
</dbReference>
<dbReference type="InterPro" id="IPR036396">
    <property type="entry name" value="Cyt_P450_sf"/>
</dbReference>
<dbReference type="FunFam" id="1.10.630.10:FF:000182">
    <property type="entry name" value="Cytochrome P450 3A4"/>
    <property type="match status" value="1"/>
</dbReference>
<evidence type="ECO:0000256" key="3">
    <source>
        <dbReference type="ARBA" id="ARBA00022617"/>
    </source>
</evidence>
<evidence type="ECO:0008006" key="14">
    <source>
        <dbReference type="Google" id="ProtNLM"/>
    </source>
</evidence>
<comment type="similarity">
    <text evidence="2 10">Belongs to the cytochrome P450 family.</text>
</comment>
<reference evidence="13" key="1">
    <citation type="submission" date="2012-12" db="EMBL/GenBank/DDBJ databases">
        <authorList>
            <person name="Hellsten U."/>
            <person name="Grimwood J."/>
            <person name="Chapman J.A."/>
            <person name="Shapiro H."/>
            <person name="Aerts A."/>
            <person name="Otillar R.P."/>
            <person name="Terry A.Y."/>
            <person name="Boore J.L."/>
            <person name="Simakov O."/>
            <person name="Marletaz F."/>
            <person name="Cho S.-J."/>
            <person name="Edsinger-Gonzales E."/>
            <person name="Havlak P."/>
            <person name="Kuo D.-H."/>
            <person name="Larsson T."/>
            <person name="Lv J."/>
            <person name="Arendt D."/>
            <person name="Savage R."/>
            <person name="Osoegawa K."/>
            <person name="de Jong P."/>
            <person name="Lindberg D.R."/>
            <person name="Seaver E.C."/>
            <person name="Weisblat D.A."/>
            <person name="Putnam N.H."/>
            <person name="Grigoriev I.V."/>
            <person name="Rokhsar D.S."/>
        </authorList>
    </citation>
    <scope>NUCLEOTIDE SEQUENCE</scope>
</reference>
<dbReference type="GeneID" id="20217819"/>
<protein>
    <recommendedName>
        <fullName evidence="14">Cytochrome P450</fullName>
    </recommendedName>
</protein>
<keyword evidence="5 10" id="KW-0560">Oxidoreductase</keyword>
<keyword evidence="7 10" id="KW-0503">Monooxygenase</keyword>
<dbReference type="OrthoDB" id="6148150at2759"/>
<dbReference type="EnsemblMetazoa" id="HelroT99365">
    <property type="protein sequence ID" value="HelroP99365"/>
    <property type="gene ID" value="HelroG99365"/>
</dbReference>
<evidence type="ECO:0000256" key="5">
    <source>
        <dbReference type="ARBA" id="ARBA00023002"/>
    </source>
</evidence>
<dbReference type="KEGG" id="hro:HELRODRAFT_99365"/>
<gene>
    <name evidence="12" type="primary">20217819</name>
    <name evidence="11" type="ORF">HELRODRAFT_99365</name>
</gene>
<dbReference type="EMBL" id="AMQM01004030">
    <property type="status" value="NOT_ANNOTATED_CDS"/>
    <property type="molecule type" value="Genomic_DNA"/>
</dbReference>
<name>T1G9S3_HELRO</name>
<dbReference type="RefSeq" id="XP_009016968.1">
    <property type="nucleotide sequence ID" value="XM_009018720.1"/>
</dbReference>
<evidence type="ECO:0000256" key="1">
    <source>
        <dbReference type="ARBA" id="ARBA00001971"/>
    </source>
</evidence>
<dbReference type="PANTHER" id="PTHR24302">
    <property type="entry name" value="CYTOCHROME P450 FAMILY 3"/>
    <property type="match status" value="1"/>
</dbReference>
<sequence length="492" mass="56526">MLAITGFVFAASAIIWLWNYAKKPYSTLSKYKNIPVPKGGRYLFGHIFESAKHEHISRYELHLFSELGPTFGIVEFDTAVIITKDLDLIKEVYFNSSKTFSGRRKLFLRKWMRYSLVDQEGSEWKRIRNLLTPFFSTSKLKNNLSLVNCCCKTFIGHLEKMSYQQGPIDVLSLSAAFTLDFICSSAFGLQVDSQRDGDAGENGTLLTTLRKLTNLNFDDPLVFICFTFPFMSPILEFFGVSMFPSGFLEYFETFVDQIIRERLNSKDKQVNMHIYHIYSVGLTREEILAQTLIFVLAGYDTTSRTLTFALYSLAINPEVQEKVYKEIEDTIGEQESASNEKLSNLTYMDMFLNETMRCYPAAFRIDRRLTSNIQMSDGTALKKGTSIVVPIWAIHNDPQIYPDPEIFDPERFSPEESSKRNPLYHIPFGIGARNCIGMRMAQMVIKMALVDVLKNFVLLRIDETTVPLKMKKFTAFLQPESNIYLGLRRRTS</sequence>
<dbReference type="GO" id="GO:0016705">
    <property type="term" value="F:oxidoreductase activity, acting on paired donors, with incorporation or reduction of molecular oxygen"/>
    <property type="evidence" value="ECO:0007669"/>
    <property type="project" value="InterPro"/>
</dbReference>
<feature type="binding site" description="axial binding residue" evidence="9">
    <location>
        <position position="435"/>
    </location>
    <ligand>
        <name>heme</name>
        <dbReference type="ChEBI" id="CHEBI:30413"/>
    </ligand>
    <ligandPart>
        <name>Fe</name>
        <dbReference type="ChEBI" id="CHEBI:18248"/>
    </ligandPart>
</feature>
<dbReference type="STRING" id="6412.T1G9S3"/>
<dbReference type="eggNOG" id="KOG0158">
    <property type="taxonomic scope" value="Eukaryota"/>
</dbReference>
<reference evidence="12" key="3">
    <citation type="submission" date="2015-06" db="UniProtKB">
        <authorList>
            <consortium name="EnsemblMetazoa"/>
        </authorList>
    </citation>
    <scope>IDENTIFICATION</scope>
</reference>
<dbReference type="Pfam" id="PF00067">
    <property type="entry name" value="p450"/>
    <property type="match status" value="1"/>
</dbReference>
<evidence type="ECO:0000256" key="10">
    <source>
        <dbReference type="RuleBase" id="RU000461"/>
    </source>
</evidence>
<dbReference type="PANTHER" id="PTHR24302:SF15">
    <property type="entry name" value="FATTY-ACID PEROXYGENASE"/>
    <property type="match status" value="1"/>
</dbReference>
<dbReference type="GO" id="GO:0020037">
    <property type="term" value="F:heme binding"/>
    <property type="evidence" value="ECO:0007669"/>
    <property type="project" value="InterPro"/>
</dbReference>
<dbReference type="Gene3D" id="1.10.630.10">
    <property type="entry name" value="Cytochrome P450"/>
    <property type="match status" value="1"/>
</dbReference>
<proteinExistence type="inferred from homology"/>
<evidence type="ECO:0000256" key="7">
    <source>
        <dbReference type="ARBA" id="ARBA00023033"/>
    </source>
</evidence>
<organism evidence="12 13">
    <name type="scientific">Helobdella robusta</name>
    <name type="common">Californian leech</name>
    <dbReference type="NCBI Taxonomy" id="6412"/>
    <lineage>
        <taxon>Eukaryota</taxon>
        <taxon>Metazoa</taxon>
        <taxon>Spiralia</taxon>
        <taxon>Lophotrochozoa</taxon>
        <taxon>Annelida</taxon>
        <taxon>Clitellata</taxon>
        <taxon>Hirudinea</taxon>
        <taxon>Rhynchobdellida</taxon>
        <taxon>Glossiphoniidae</taxon>
        <taxon>Helobdella</taxon>
    </lineage>
</organism>
<dbReference type="PROSITE" id="PS00086">
    <property type="entry name" value="CYTOCHROME_P450"/>
    <property type="match status" value="1"/>
</dbReference>
<evidence type="ECO:0000256" key="8">
    <source>
        <dbReference type="ARBA" id="ARBA00043906"/>
    </source>
</evidence>